<feature type="region of interest" description="Disordered" evidence="1">
    <location>
        <begin position="1"/>
        <end position="43"/>
    </location>
</feature>
<keyword evidence="2" id="KW-1133">Transmembrane helix</keyword>
<reference evidence="3" key="1">
    <citation type="submission" date="2023-02" db="EMBL/GenBank/DDBJ databases">
        <title>Identification and recombinant expression of a fungal hydrolase from Papiliotrema laurentii that hydrolyzes apple cutin and clears colloidal polyester polyurethane.</title>
        <authorList>
            <consortium name="DOE Joint Genome Institute"/>
            <person name="Roman V.A."/>
            <person name="Bojanowski C."/>
            <person name="Crable B.R."/>
            <person name="Wagner D.N."/>
            <person name="Hung C.S."/>
            <person name="Nadeau L.J."/>
            <person name="Schratz L."/>
            <person name="Haridas S."/>
            <person name="Pangilinan J."/>
            <person name="Lipzen A."/>
            <person name="Na H."/>
            <person name="Yan M."/>
            <person name="Ng V."/>
            <person name="Grigoriev I.V."/>
            <person name="Spatafora J.W."/>
            <person name="Barlow D."/>
            <person name="Biffinger J."/>
            <person name="Kelley-Loughnane N."/>
            <person name="Varaljay V.A."/>
            <person name="Crookes-Goodson W.J."/>
        </authorList>
    </citation>
    <scope>NUCLEOTIDE SEQUENCE</scope>
    <source>
        <strain evidence="3">5307AH</strain>
    </source>
</reference>
<evidence type="ECO:0000313" key="4">
    <source>
        <dbReference type="Proteomes" id="UP001182556"/>
    </source>
</evidence>
<keyword evidence="2" id="KW-0472">Membrane</keyword>
<evidence type="ECO:0000256" key="2">
    <source>
        <dbReference type="SAM" id="Phobius"/>
    </source>
</evidence>
<keyword evidence="2" id="KW-0812">Transmembrane</keyword>
<evidence type="ECO:0000256" key="1">
    <source>
        <dbReference type="SAM" id="MobiDB-lite"/>
    </source>
</evidence>
<gene>
    <name evidence="3" type="ORF">DB88DRAFT_483511</name>
</gene>
<feature type="transmembrane region" description="Helical" evidence="2">
    <location>
        <begin position="53"/>
        <end position="71"/>
    </location>
</feature>
<accession>A0AAD9FSE5</accession>
<comment type="caution">
    <text evidence="3">The sequence shown here is derived from an EMBL/GenBank/DDBJ whole genome shotgun (WGS) entry which is preliminary data.</text>
</comment>
<sequence length="181" mass="20504">MSSQARKRTAAQRRQKEGDEIEEDVRIQDEQEQEEEISHLRQTNEANKRRAQFTMDIGVLVALVINGMSVLRTASRGFSLALLVITLQNALLPLSLTPRWMQSYADRLEQSHLYVVGGQLVLLFVALWLLSSSPIWGLYDVAQLALPLVVAGGVEVQRRGDRELERQMQSWERSKYGVKGA</sequence>
<evidence type="ECO:0000313" key="3">
    <source>
        <dbReference type="EMBL" id="KAK1925315.1"/>
    </source>
</evidence>
<dbReference type="Proteomes" id="UP001182556">
    <property type="component" value="Unassembled WGS sequence"/>
</dbReference>
<organism evidence="3 4">
    <name type="scientific">Papiliotrema laurentii</name>
    <name type="common">Cryptococcus laurentii</name>
    <dbReference type="NCBI Taxonomy" id="5418"/>
    <lineage>
        <taxon>Eukaryota</taxon>
        <taxon>Fungi</taxon>
        <taxon>Dikarya</taxon>
        <taxon>Basidiomycota</taxon>
        <taxon>Agaricomycotina</taxon>
        <taxon>Tremellomycetes</taxon>
        <taxon>Tremellales</taxon>
        <taxon>Rhynchogastremaceae</taxon>
        <taxon>Papiliotrema</taxon>
    </lineage>
</organism>
<feature type="transmembrane region" description="Helical" evidence="2">
    <location>
        <begin position="113"/>
        <end position="130"/>
    </location>
</feature>
<feature type="compositionally biased region" description="Basic residues" evidence="1">
    <location>
        <begin position="1"/>
        <end position="13"/>
    </location>
</feature>
<dbReference type="EMBL" id="JAODAN010000003">
    <property type="protein sequence ID" value="KAK1925315.1"/>
    <property type="molecule type" value="Genomic_DNA"/>
</dbReference>
<name>A0AAD9FSE5_PAPLA</name>
<feature type="compositionally biased region" description="Basic and acidic residues" evidence="1">
    <location>
        <begin position="14"/>
        <end position="29"/>
    </location>
</feature>
<feature type="transmembrane region" description="Helical" evidence="2">
    <location>
        <begin position="77"/>
        <end position="101"/>
    </location>
</feature>
<dbReference type="AlphaFoldDB" id="A0AAD9FSE5"/>
<proteinExistence type="predicted"/>
<protein>
    <submittedName>
        <fullName evidence="3">Uncharacterized protein</fullName>
    </submittedName>
</protein>
<keyword evidence="4" id="KW-1185">Reference proteome</keyword>